<evidence type="ECO:0000256" key="3">
    <source>
        <dbReference type="ARBA" id="ARBA00022679"/>
    </source>
</evidence>
<comment type="caution">
    <text evidence="9">The sequence shown here is derived from an EMBL/GenBank/DDBJ whole genome shotgun (WGS) entry which is preliminary data.</text>
</comment>
<dbReference type="PANTHER" id="PTHR13301">
    <property type="entry name" value="X-BOX TRANSCRIPTION FACTOR-RELATED"/>
    <property type="match status" value="1"/>
</dbReference>
<evidence type="ECO:0000256" key="7">
    <source>
        <dbReference type="ARBA" id="ARBA00023316"/>
    </source>
</evidence>
<keyword evidence="6 8" id="KW-0472">Membrane</keyword>
<feature type="transmembrane region" description="Helical" evidence="8">
    <location>
        <begin position="91"/>
        <end position="117"/>
    </location>
</feature>
<dbReference type="GO" id="GO:0016020">
    <property type="term" value="C:membrane"/>
    <property type="evidence" value="ECO:0007669"/>
    <property type="project" value="InterPro"/>
</dbReference>
<evidence type="ECO:0000313" key="9">
    <source>
        <dbReference type="EMBL" id="MBA0844066.1"/>
    </source>
</evidence>
<feature type="transmembrane region" description="Helical" evidence="8">
    <location>
        <begin position="47"/>
        <end position="70"/>
    </location>
</feature>
<evidence type="ECO:0000256" key="8">
    <source>
        <dbReference type="SAM" id="Phobius"/>
    </source>
</evidence>
<keyword evidence="5 8" id="KW-1133">Transmembrane helix</keyword>
<gene>
    <name evidence="9" type="ORF">Goarm_001193</name>
</gene>
<evidence type="ECO:0000256" key="5">
    <source>
        <dbReference type="ARBA" id="ARBA00022989"/>
    </source>
</evidence>
<dbReference type="GO" id="GO:0030244">
    <property type="term" value="P:cellulose biosynthetic process"/>
    <property type="evidence" value="ECO:0007669"/>
    <property type="project" value="InterPro"/>
</dbReference>
<dbReference type="InterPro" id="IPR005150">
    <property type="entry name" value="Cellulose_synth"/>
</dbReference>
<dbReference type="Pfam" id="PF03552">
    <property type="entry name" value="Cellulose_synt"/>
    <property type="match status" value="1"/>
</dbReference>
<feature type="transmembrane region" description="Helical" evidence="8">
    <location>
        <begin position="170"/>
        <end position="192"/>
    </location>
</feature>
<feature type="transmembrane region" description="Helical" evidence="8">
    <location>
        <begin position="7"/>
        <end position="27"/>
    </location>
</feature>
<evidence type="ECO:0000313" key="10">
    <source>
        <dbReference type="Proteomes" id="UP000593575"/>
    </source>
</evidence>
<sequence>MPLKLQLSYCIYLLWVPNCFATLYYVFVPSFCLLKGISLFPKISSSWGIPYLYVIVVHRVHSLVEFVWLGGTVRGWLNEQRMWMFKRTTSYFFAAIDNILQLCGFSKSAFIITGKVADDDVNRRYEQESMEFGTSSPMFTALATLALFNLFSLVVVGTNKAINDDARIKVFDIFGFQILLCCVLVFVNLPIYQGMFFRKDSGKIPASVTLRSIAFALLASTLAMYYCHGLHVVSRARNSHSRCNFGFESLERKVSGPCH</sequence>
<keyword evidence="4 8" id="KW-0812">Transmembrane</keyword>
<dbReference type="GO" id="GO:0071555">
    <property type="term" value="P:cell wall organization"/>
    <property type="evidence" value="ECO:0007669"/>
    <property type="project" value="UniProtKB-KW"/>
</dbReference>
<dbReference type="EMBL" id="JABFAE010000013">
    <property type="protein sequence ID" value="MBA0844066.1"/>
    <property type="molecule type" value="Genomic_DNA"/>
</dbReference>
<name>A0A7J9KCH8_9ROSI</name>
<comment type="subcellular location">
    <subcellularLocation>
        <location evidence="1">Endomembrane system</location>
    </subcellularLocation>
</comment>
<evidence type="ECO:0000256" key="1">
    <source>
        <dbReference type="ARBA" id="ARBA00004308"/>
    </source>
</evidence>
<keyword evidence="2" id="KW-0328">Glycosyltransferase</keyword>
<feature type="transmembrane region" description="Helical" evidence="8">
    <location>
        <begin position="137"/>
        <end position="158"/>
    </location>
</feature>
<evidence type="ECO:0000256" key="4">
    <source>
        <dbReference type="ARBA" id="ARBA00022692"/>
    </source>
</evidence>
<dbReference type="AlphaFoldDB" id="A0A7J9KCH8"/>
<feature type="transmembrane region" description="Helical" evidence="8">
    <location>
        <begin position="212"/>
        <end position="233"/>
    </location>
</feature>
<protein>
    <recommendedName>
        <fullName evidence="11">Cellulose synthase-like protein E6</fullName>
    </recommendedName>
</protein>
<dbReference type="Proteomes" id="UP000593575">
    <property type="component" value="Unassembled WGS sequence"/>
</dbReference>
<organism evidence="9 10">
    <name type="scientific">Gossypium armourianum</name>
    <dbReference type="NCBI Taxonomy" id="34283"/>
    <lineage>
        <taxon>Eukaryota</taxon>
        <taxon>Viridiplantae</taxon>
        <taxon>Streptophyta</taxon>
        <taxon>Embryophyta</taxon>
        <taxon>Tracheophyta</taxon>
        <taxon>Spermatophyta</taxon>
        <taxon>Magnoliopsida</taxon>
        <taxon>eudicotyledons</taxon>
        <taxon>Gunneridae</taxon>
        <taxon>Pentapetalae</taxon>
        <taxon>rosids</taxon>
        <taxon>malvids</taxon>
        <taxon>Malvales</taxon>
        <taxon>Malvaceae</taxon>
        <taxon>Malvoideae</taxon>
        <taxon>Gossypium</taxon>
    </lineage>
</organism>
<evidence type="ECO:0008006" key="11">
    <source>
        <dbReference type="Google" id="ProtNLM"/>
    </source>
</evidence>
<keyword evidence="7" id="KW-0961">Cell wall biogenesis/degradation</keyword>
<keyword evidence="3" id="KW-0808">Transferase</keyword>
<evidence type="ECO:0000256" key="6">
    <source>
        <dbReference type="ARBA" id="ARBA00023136"/>
    </source>
</evidence>
<dbReference type="GO" id="GO:0012505">
    <property type="term" value="C:endomembrane system"/>
    <property type="evidence" value="ECO:0007669"/>
    <property type="project" value="UniProtKB-SubCell"/>
</dbReference>
<accession>A0A7J9KCH8</accession>
<proteinExistence type="predicted"/>
<evidence type="ECO:0000256" key="2">
    <source>
        <dbReference type="ARBA" id="ARBA00022676"/>
    </source>
</evidence>
<keyword evidence="10" id="KW-1185">Reference proteome</keyword>
<dbReference type="GO" id="GO:0016760">
    <property type="term" value="F:cellulose synthase (UDP-forming) activity"/>
    <property type="evidence" value="ECO:0007669"/>
    <property type="project" value="InterPro"/>
</dbReference>
<reference evidence="9 10" key="1">
    <citation type="journal article" date="2019" name="Genome Biol. Evol.">
        <title>Insights into the evolution of the New World diploid cottons (Gossypium, subgenus Houzingenia) based on genome sequencing.</title>
        <authorList>
            <person name="Grover C.E."/>
            <person name="Arick M.A. 2nd"/>
            <person name="Thrash A."/>
            <person name="Conover J.L."/>
            <person name="Sanders W.S."/>
            <person name="Peterson D.G."/>
            <person name="Frelichowski J.E."/>
            <person name="Scheffler J.A."/>
            <person name="Scheffler B.E."/>
            <person name="Wendel J.F."/>
        </authorList>
    </citation>
    <scope>NUCLEOTIDE SEQUENCE [LARGE SCALE GENOMIC DNA]</scope>
    <source>
        <strain evidence="9">6</strain>
        <tissue evidence="9">Leaf</tissue>
    </source>
</reference>